<organism evidence="5 6">
    <name type="scientific">Ceratitis capitata</name>
    <name type="common">Mediterranean fruit fly</name>
    <name type="synonym">Tephritis capitata</name>
    <dbReference type="NCBI Taxonomy" id="7213"/>
    <lineage>
        <taxon>Eukaryota</taxon>
        <taxon>Metazoa</taxon>
        <taxon>Ecdysozoa</taxon>
        <taxon>Arthropoda</taxon>
        <taxon>Hexapoda</taxon>
        <taxon>Insecta</taxon>
        <taxon>Pterygota</taxon>
        <taxon>Neoptera</taxon>
        <taxon>Endopterygota</taxon>
        <taxon>Diptera</taxon>
        <taxon>Brachycera</taxon>
        <taxon>Muscomorpha</taxon>
        <taxon>Tephritoidea</taxon>
        <taxon>Tephritidae</taxon>
        <taxon>Ceratitis</taxon>
        <taxon>Ceratitis</taxon>
    </lineage>
</organism>
<sequence length="894" mass="105466">MLEPKPRQRVSCLSNENKSSCSKSSVIYPKNSSPHLKSGAQHSYDSIHLTDRQYKIRLGRSMLKSSLVRCNAYTTQSLSTEEFNFHQTSKKFFSRFLHMPSLFHLFYITLYMNISSCSITVQIGMHSSLVSPHSKRDEQKEREKLNNEIRDLNKRLQIQRLYTGEVETMTQTLEEKNKALVKLLEETSNEAYNNRKRLDTVEKELAQTRSEETKAKERILQIKVHNEQLTKMKVRQNLQILSLKTNLEHLHTQHNTTTNKLAKAVVELEYATQERDENKRALTQRISLLKMREDEIIKLKRENAKLLKSEENTTRKYAALNDARIKAEEENVRLKTQLSTQDKELESMRRIVHQFEKNNEHLTKERDTLKTELFAEHQTAEQTDEQFQESQHEIKSLKETIQTMEVRQKKTQDDYVKLKKEKTKKVDEIQHLLDKIDVLQNEIQLKDNYEIELKRTISDLEQKFVQLQRQYDALLNEKNSFIRNLQASEDKYTKLEQQIVKLQDSIESYKNKVTLRDSEIGRLQLQIDKLEKERRLLKTEIRYSQLAHQHTRVELQERKKECDKYSKSLQDDSQKLSQLKRELDHLRDEKNTVSSSLTKCHEECAQLKDQLQTLQTAFNQTEKQYAHSQEDMRLMRVEIKNLRTERNVLRKDRENAADLRQELLQMHRLLNQERIKARAMQEEMMTPMNVHRWRSLKGRDPEKMDLILKIQALRKQILQHNVSALQQEQALEESQRLYEALKEFMLKLPSHKIRGELNNVKATLSGKERKLKALMAELHVKDIDEKSNTQKLVELKTRLTDAKTQLNQERRQKQKLLEEHQLLVQMQAQCFSAPPNMQRTLGAGFKLDSGFHECDQGTDLEETIPYYDSGKEGSQITKEEVSTDSSYDDSPLLQ</sequence>
<dbReference type="AlphaFoldDB" id="A0A811U0D3"/>
<dbReference type="PANTHER" id="PTHR32083:SF0">
    <property type="entry name" value="CILIA AND FLAGELLA-ASSOCIATED PROTEIN 58"/>
    <property type="match status" value="1"/>
</dbReference>
<gene>
    <name evidence="5" type="ORF">CCAP1982_LOCUS1383</name>
</gene>
<comment type="caution">
    <text evidence="5">The sequence shown here is derived from an EMBL/GenBank/DDBJ whole genome shotgun (WGS) entry which is preliminary data.</text>
</comment>
<dbReference type="GO" id="GO:0005856">
    <property type="term" value="C:cytoskeleton"/>
    <property type="evidence" value="ECO:0007669"/>
    <property type="project" value="TreeGrafter"/>
</dbReference>
<feature type="domain" description="Cilia- and flagella-associated protein 58 central coiled coil" evidence="4">
    <location>
        <begin position="357"/>
        <end position="649"/>
    </location>
</feature>
<dbReference type="PANTHER" id="PTHR32083">
    <property type="entry name" value="CILIA AND FLAGELLA-ASSOCIATED PROTEIN 58-RELATED"/>
    <property type="match status" value="1"/>
</dbReference>
<evidence type="ECO:0000256" key="1">
    <source>
        <dbReference type="ARBA" id="ARBA00023054"/>
    </source>
</evidence>
<proteinExistence type="predicted"/>
<evidence type="ECO:0000313" key="6">
    <source>
        <dbReference type="Proteomes" id="UP000606786"/>
    </source>
</evidence>
<feature type="coiled-coil region" evidence="2">
    <location>
        <begin position="289"/>
        <end position="662"/>
    </location>
</feature>
<dbReference type="Pfam" id="PF21771">
    <property type="entry name" value="CFAP58_CC"/>
    <property type="match status" value="1"/>
</dbReference>
<reference evidence="5" key="1">
    <citation type="submission" date="2020-11" db="EMBL/GenBank/DDBJ databases">
        <authorList>
            <person name="Whitehead M."/>
        </authorList>
    </citation>
    <scope>NUCLEOTIDE SEQUENCE</scope>
    <source>
        <strain evidence="5">EGII</strain>
    </source>
</reference>
<dbReference type="InterPro" id="IPR049270">
    <property type="entry name" value="CFAP58_CC"/>
</dbReference>
<dbReference type="SUPFAM" id="SSF57997">
    <property type="entry name" value="Tropomyosin"/>
    <property type="match status" value="1"/>
</dbReference>
<evidence type="ECO:0000313" key="5">
    <source>
        <dbReference type="EMBL" id="CAD6992534.1"/>
    </source>
</evidence>
<accession>A0A811U0D3</accession>
<feature type="coiled-coil region" evidence="2">
    <location>
        <begin position="135"/>
        <end position="218"/>
    </location>
</feature>
<feature type="coiled-coil region" evidence="2">
    <location>
        <begin position="757"/>
        <end position="826"/>
    </location>
</feature>
<evidence type="ECO:0000256" key="3">
    <source>
        <dbReference type="SAM" id="MobiDB-lite"/>
    </source>
</evidence>
<dbReference type="OrthoDB" id="264785at2759"/>
<dbReference type="Gene3D" id="1.20.5.1700">
    <property type="match status" value="1"/>
</dbReference>
<keyword evidence="6" id="KW-1185">Reference proteome</keyword>
<evidence type="ECO:0000259" key="4">
    <source>
        <dbReference type="Pfam" id="PF21771"/>
    </source>
</evidence>
<name>A0A811U0D3_CERCA</name>
<dbReference type="EMBL" id="CAJHJT010000001">
    <property type="protein sequence ID" value="CAD6992534.1"/>
    <property type="molecule type" value="Genomic_DNA"/>
</dbReference>
<feature type="region of interest" description="Disordered" evidence="3">
    <location>
        <begin position="862"/>
        <end position="894"/>
    </location>
</feature>
<dbReference type="Proteomes" id="UP000606786">
    <property type="component" value="Unassembled WGS sequence"/>
</dbReference>
<evidence type="ECO:0000256" key="2">
    <source>
        <dbReference type="SAM" id="Coils"/>
    </source>
</evidence>
<keyword evidence="1 2" id="KW-0175">Coiled coil</keyword>
<protein>
    <submittedName>
        <fullName evidence="5">(Mediterranean fruit fly) hypothetical protein</fullName>
    </submittedName>
</protein>